<evidence type="ECO:0008006" key="4">
    <source>
        <dbReference type="Google" id="ProtNLM"/>
    </source>
</evidence>
<reference evidence="2 3" key="1">
    <citation type="submission" date="2020-04" db="EMBL/GenBank/DDBJ databases">
        <authorList>
            <consortium name="Desulfovibrio sp. FSS-1 genome sequencing consortium"/>
            <person name="Shimoshige H."/>
            <person name="Kobayashi H."/>
            <person name="Maekawa T."/>
        </authorList>
    </citation>
    <scope>NUCLEOTIDE SEQUENCE [LARGE SCALE GENOMIC DNA]</scope>
    <source>
        <strain evidence="2 3">SIID29052-01</strain>
    </source>
</reference>
<evidence type="ECO:0000313" key="2">
    <source>
        <dbReference type="EMBL" id="GFK93081.1"/>
    </source>
</evidence>
<dbReference type="RefSeq" id="WP_173081765.1">
    <property type="nucleotide sequence ID" value="NZ_BLTE01000003.1"/>
</dbReference>
<evidence type="ECO:0000256" key="1">
    <source>
        <dbReference type="SAM" id="SignalP"/>
    </source>
</evidence>
<feature type="chain" id="PRO_5028804220" description="DUF4412 domain-containing protein" evidence="1">
    <location>
        <begin position="22"/>
        <end position="278"/>
    </location>
</feature>
<protein>
    <recommendedName>
        <fullName evidence="4">DUF4412 domain-containing protein</fullName>
    </recommendedName>
</protein>
<evidence type="ECO:0000313" key="3">
    <source>
        <dbReference type="Proteomes" id="UP000494245"/>
    </source>
</evidence>
<keyword evidence="3" id="KW-1185">Reference proteome</keyword>
<name>A0A6V8LR97_9BACT</name>
<organism evidence="2 3">
    <name type="scientific">Fundidesulfovibrio magnetotacticus</name>
    <dbReference type="NCBI Taxonomy" id="2730080"/>
    <lineage>
        <taxon>Bacteria</taxon>
        <taxon>Pseudomonadati</taxon>
        <taxon>Thermodesulfobacteriota</taxon>
        <taxon>Desulfovibrionia</taxon>
        <taxon>Desulfovibrionales</taxon>
        <taxon>Desulfovibrionaceae</taxon>
        <taxon>Fundidesulfovibrio</taxon>
    </lineage>
</organism>
<sequence length="278" mass="30555">MARRIILTVLAALLAAGPVQARLVKEMQVTRTGKIGIAQDGPVTVYQLQLENNKLVVIGDREFFPPATRAALEQALERKLTVEIAGHLLIFNDQNPVFALPLGRLEVKGLDAGPRAPQPQAQTESQGDAARFQEAALKSPAIPGLGKVLESYPFFSARSWKVLEPGKAEFRGEIDLTSITELDSQYVSRLRSKDLRDTFKSLAFVAVCSLRPDGGVDCPAPAVEAVLQDGTKDRLVWKDPPGYYWDRIAKNRKIKVDYFLSKAALNPKYGKGMTPEAQ</sequence>
<keyword evidence="1" id="KW-0732">Signal</keyword>
<feature type="signal peptide" evidence="1">
    <location>
        <begin position="1"/>
        <end position="21"/>
    </location>
</feature>
<comment type="caution">
    <text evidence="2">The sequence shown here is derived from an EMBL/GenBank/DDBJ whole genome shotgun (WGS) entry which is preliminary data.</text>
</comment>
<dbReference type="EMBL" id="BLTE01000003">
    <property type="protein sequence ID" value="GFK93081.1"/>
    <property type="molecule type" value="Genomic_DNA"/>
</dbReference>
<proteinExistence type="predicted"/>
<dbReference type="Proteomes" id="UP000494245">
    <property type="component" value="Unassembled WGS sequence"/>
</dbReference>
<dbReference type="AlphaFoldDB" id="A0A6V8LR97"/>
<accession>A0A6V8LR97</accession>
<reference evidence="2 3" key="2">
    <citation type="submission" date="2020-05" db="EMBL/GenBank/DDBJ databases">
        <title>Draft genome sequence of Desulfovibrio sp. strainFSS-1.</title>
        <authorList>
            <person name="Shimoshige H."/>
            <person name="Kobayashi H."/>
            <person name="Maekawa T."/>
        </authorList>
    </citation>
    <scope>NUCLEOTIDE SEQUENCE [LARGE SCALE GENOMIC DNA]</scope>
    <source>
        <strain evidence="2 3">SIID29052-01</strain>
    </source>
</reference>
<gene>
    <name evidence="2" type="ORF">NNJEOMEG_00910</name>
</gene>